<gene>
    <name evidence="1" type="ORF">FGL86_06030</name>
</gene>
<sequence>MLQTSYRHYPSFTRRYVRSVMKMMRLPKKPSIEAEIFGQMVLDEQVVHSINGEMLMLEWHHGREGRVVVPEPSLSSWLQTVQLSKVQGDAWSWPWEFSTLSFPTSQTFHGHSVDGTLVAWVDSTTLPSRYEAFLHAHNNPHGVDMEGLGDPWLIVAIHNPLDTRPSLNPTMLRGAFKPSQITDFINREAIDHAGGRAQPLADEEGMILREVVRYVLSLGMYLSAYPEAQSNGVPAWMKNKHPEGKKGVPFSQVGVDREDRELTLAMTAPRSVSPYWRQLRDERFYRGKWADHRRGSRYVLVSGYEVGAAKTVGVAPAEHS</sequence>
<evidence type="ECO:0000313" key="1">
    <source>
        <dbReference type="EMBL" id="QEA38676.1"/>
    </source>
</evidence>
<dbReference type="AlphaFoldDB" id="A0A5B8SPH4"/>
<reference evidence="1 2" key="1">
    <citation type="submission" date="2019-06" db="EMBL/GenBank/DDBJ databases">
        <title>Genome analyses of bacteria isolated from kimchi.</title>
        <authorList>
            <person name="Lee S."/>
            <person name="Ahn S."/>
            <person name="Roh S."/>
        </authorList>
    </citation>
    <scope>NUCLEOTIDE SEQUENCE [LARGE SCALE GENOMIC DNA]</scope>
    <source>
        <strain evidence="1 2">CBA4606</strain>
    </source>
</reference>
<proteinExistence type="predicted"/>
<dbReference type="OrthoDB" id="6140948at2"/>
<dbReference type="Proteomes" id="UP000321272">
    <property type="component" value="Chromosome"/>
</dbReference>
<dbReference type="KEGG" id="paur:FGL86_06030"/>
<evidence type="ECO:0000313" key="2">
    <source>
        <dbReference type="Proteomes" id="UP000321272"/>
    </source>
</evidence>
<keyword evidence="2" id="KW-1185">Reference proteome</keyword>
<dbReference type="EMBL" id="CP042382">
    <property type="protein sequence ID" value="QEA38676.1"/>
    <property type="molecule type" value="Genomic_DNA"/>
</dbReference>
<dbReference type="RefSeq" id="WP_147183738.1">
    <property type="nucleotide sequence ID" value="NZ_CP042382.1"/>
</dbReference>
<accession>A0A5B8SPH4</accession>
<protein>
    <submittedName>
        <fullName evidence="1">Uncharacterized protein</fullName>
    </submittedName>
</protein>
<name>A0A5B8SPH4_9GAMM</name>
<organism evidence="1 2">
    <name type="scientific">Pistricoccus aurantiacus</name>
    <dbReference type="NCBI Taxonomy" id="1883414"/>
    <lineage>
        <taxon>Bacteria</taxon>
        <taxon>Pseudomonadati</taxon>
        <taxon>Pseudomonadota</taxon>
        <taxon>Gammaproteobacteria</taxon>
        <taxon>Oceanospirillales</taxon>
        <taxon>Halomonadaceae</taxon>
        <taxon>Pistricoccus</taxon>
    </lineage>
</organism>